<dbReference type="PROSITE" id="PS50937">
    <property type="entry name" value="HTH_MERR_2"/>
    <property type="match status" value="1"/>
</dbReference>
<dbReference type="InterPro" id="IPR036724">
    <property type="entry name" value="Cobalamin-bd_sf"/>
</dbReference>
<evidence type="ECO:0000256" key="4">
    <source>
        <dbReference type="ARBA" id="ARBA00023163"/>
    </source>
</evidence>
<dbReference type="Gene3D" id="1.10.1240.10">
    <property type="entry name" value="Methionine synthase domain"/>
    <property type="match status" value="1"/>
</dbReference>
<dbReference type="PANTHER" id="PTHR30204">
    <property type="entry name" value="REDOX-CYCLING DRUG-SENSING TRANSCRIPTIONAL ACTIVATOR SOXR"/>
    <property type="match status" value="1"/>
</dbReference>
<evidence type="ECO:0000256" key="1">
    <source>
        <dbReference type="ARBA" id="ARBA00022491"/>
    </source>
</evidence>
<sequence>MTYTIGEIAELTGVPAVTLRAWENRYGVVQPDRTASSYRQYDEHDLEILHRMRALVDSGVPPRRAARLAASPASQSPRSLGSVPGAAIQDVTALARAGAALDNDALRRVLDEAFAVTSIETAVDSWLVPSMHQVGRFWESGKLDVVSEHLVSAAVMRKLSALFDTTPAHGPRVVVGLPATNRHELPALAFALLLQRLGTEVLYVGSDVPESCWTRLAEVWRPDAAVISVARDHDIAPANVAVRTLVGAGIGTVYVGGSEAHHVDGAIPLMSSLTASAQTVAAALLHRSRSPRPQVAR</sequence>
<dbReference type="GO" id="GO:0003677">
    <property type="term" value="F:DNA binding"/>
    <property type="evidence" value="ECO:0007669"/>
    <property type="project" value="UniProtKB-KW"/>
</dbReference>
<evidence type="ECO:0000313" key="7">
    <source>
        <dbReference type="EMBL" id="GGB24400.1"/>
    </source>
</evidence>
<dbReference type="SUPFAM" id="SSF46955">
    <property type="entry name" value="Putative DNA-binding domain"/>
    <property type="match status" value="1"/>
</dbReference>
<reference evidence="7" key="2">
    <citation type="submission" date="2020-09" db="EMBL/GenBank/DDBJ databases">
        <authorList>
            <person name="Sun Q."/>
            <person name="Zhou Y."/>
        </authorList>
    </citation>
    <scope>NUCLEOTIDE SEQUENCE</scope>
    <source>
        <strain evidence="7">CGMCC 1.15085</strain>
    </source>
</reference>
<dbReference type="InterPro" id="IPR047057">
    <property type="entry name" value="MerR_fam"/>
</dbReference>
<feature type="domain" description="HTH merR-type" evidence="5">
    <location>
        <begin position="2"/>
        <end position="71"/>
    </location>
</feature>
<dbReference type="Proteomes" id="UP000636793">
    <property type="component" value="Unassembled WGS sequence"/>
</dbReference>
<reference evidence="7" key="1">
    <citation type="journal article" date="2014" name="Int. J. Syst. Evol. Microbiol.">
        <title>Complete genome sequence of Corynebacterium casei LMG S-19264T (=DSM 44701T), isolated from a smear-ripened cheese.</title>
        <authorList>
            <consortium name="US DOE Joint Genome Institute (JGI-PGF)"/>
            <person name="Walter F."/>
            <person name="Albersmeier A."/>
            <person name="Kalinowski J."/>
            <person name="Ruckert C."/>
        </authorList>
    </citation>
    <scope>NUCLEOTIDE SEQUENCE</scope>
    <source>
        <strain evidence="7">CGMCC 1.15085</strain>
    </source>
</reference>
<dbReference type="Gene3D" id="3.40.50.280">
    <property type="entry name" value="Cobalamin-binding domain"/>
    <property type="match status" value="1"/>
</dbReference>
<evidence type="ECO:0000313" key="8">
    <source>
        <dbReference type="Proteomes" id="UP000636793"/>
    </source>
</evidence>
<evidence type="ECO:0000259" key="5">
    <source>
        <dbReference type="PROSITE" id="PS50937"/>
    </source>
</evidence>
<protein>
    <recommendedName>
        <fullName evidence="9">MerR family transcriptional regulator</fullName>
    </recommendedName>
</protein>
<dbReference type="Pfam" id="PF13411">
    <property type="entry name" value="MerR_1"/>
    <property type="match status" value="1"/>
</dbReference>
<comment type="caution">
    <text evidence="7">The sequence shown here is derived from an EMBL/GenBank/DDBJ whole genome shotgun (WGS) entry which is preliminary data.</text>
</comment>
<evidence type="ECO:0000259" key="6">
    <source>
        <dbReference type="PROSITE" id="PS51332"/>
    </source>
</evidence>
<dbReference type="AlphaFoldDB" id="A0A916SZ03"/>
<dbReference type="InterPro" id="IPR036594">
    <property type="entry name" value="Meth_synthase_dom"/>
</dbReference>
<keyword evidence="3" id="KW-0238">DNA-binding</keyword>
<dbReference type="CDD" id="cd01104">
    <property type="entry name" value="HTH_MlrA-CarA"/>
    <property type="match status" value="1"/>
</dbReference>
<evidence type="ECO:0000256" key="2">
    <source>
        <dbReference type="ARBA" id="ARBA00023015"/>
    </source>
</evidence>
<dbReference type="GO" id="GO:0003700">
    <property type="term" value="F:DNA-binding transcription factor activity"/>
    <property type="evidence" value="ECO:0007669"/>
    <property type="project" value="InterPro"/>
</dbReference>
<dbReference type="Pfam" id="PF02607">
    <property type="entry name" value="B12-binding_2"/>
    <property type="match status" value="1"/>
</dbReference>
<organism evidence="7 8">
    <name type="scientific">Flexivirga endophytica</name>
    <dbReference type="NCBI Taxonomy" id="1849103"/>
    <lineage>
        <taxon>Bacteria</taxon>
        <taxon>Bacillati</taxon>
        <taxon>Actinomycetota</taxon>
        <taxon>Actinomycetes</taxon>
        <taxon>Micrococcales</taxon>
        <taxon>Dermacoccaceae</taxon>
        <taxon>Flexivirga</taxon>
    </lineage>
</organism>
<dbReference type="Gene3D" id="1.10.1660.10">
    <property type="match status" value="1"/>
</dbReference>
<keyword evidence="8" id="KW-1185">Reference proteome</keyword>
<name>A0A916SZ03_9MICO</name>
<feature type="domain" description="B12-binding" evidence="6">
    <location>
        <begin position="170"/>
        <end position="295"/>
    </location>
</feature>
<evidence type="ECO:0008006" key="9">
    <source>
        <dbReference type="Google" id="ProtNLM"/>
    </source>
</evidence>
<proteinExistence type="predicted"/>
<evidence type="ECO:0000256" key="3">
    <source>
        <dbReference type="ARBA" id="ARBA00023125"/>
    </source>
</evidence>
<dbReference type="PANTHER" id="PTHR30204:SF69">
    <property type="entry name" value="MERR-FAMILY TRANSCRIPTIONAL REGULATOR"/>
    <property type="match status" value="1"/>
</dbReference>
<dbReference type="InterPro" id="IPR000551">
    <property type="entry name" value="MerR-type_HTH_dom"/>
</dbReference>
<dbReference type="InterPro" id="IPR006158">
    <property type="entry name" value="Cobalamin-bd"/>
</dbReference>
<dbReference type="GO" id="GO:0046872">
    <property type="term" value="F:metal ion binding"/>
    <property type="evidence" value="ECO:0007669"/>
    <property type="project" value="InterPro"/>
</dbReference>
<dbReference type="EMBL" id="BMHI01000002">
    <property type="protein sequence ID" value="GGB24400.1"/>
    <property type="molecule type" value="Genomic_DNA"/>
</dbReference>
<dbReference type="GO" id="GO:0031419">
    <property type="term" value="F:cobalamin binding"/>
    <property type="evidence" value="ECO:0007669"/>
    <property type="project" value="InterPro"/>
</dbReference>
<dbReference type="InterPro" id="IPR009061">
    <property type="entry name" value="DNA-bd_dom_put_sf"/>
</dbReference>
<dbReference type="PROSITE" id="PS51332">
    <property type="entry name" value="B12_BINDING"/>
    <property type="match status" value="1"/>
</dbReference>
<gene>
    <name evidence="7" type="ORF">GCM10011492_12940</name>
</gene>
<dbReference type="RefSeq" id="WP_188836160.1">
    <property type="nucleotide sequence ID" value="NZ_BMHI01000002.1"/>
</dbReference>
<accession>A0A916SZ03</accession>
<dbReference type="SMART" id="SM00422">
    <property type="entry name" value="HTH_MERR"/>
    <property type="match status" value="1"/>
</dbReference>
<keyword evidence="2" id="KW-0805">Transcription regulation</keyword>
<keyword evidence="1" id="KW-0678">Repressor</keyword>
<keyword evidence="4" id="KW-0804">Transcription</keyword>
<dbReference type="InterPro" id="IPR003759">
    <property type="entry name" value="Cbl-bd_cap"/>
</dbReference>
<dbReference type="SUPFAM" id="SSF52242">
    <property type="entry name" value="Cobalamin (vitamin B12)-binding domain"/>
    <property type="match status" value="1"/>
</dbReference>